<keyword evidence="1" id="KW-0596">Phosphopantetheine</keyword>
<feature type="domain" description="AMP-dependent synthetase/ligase" evidence="3">
    <location>
        <begin position="23"/>
        <end position="270"/>
    </location>
</feature>
<dbReference type="InterPro" id="IPR020845">
    <property type="entry name" value="AMP-binding_CS"/>
</dbReference>
<name>A0AAN6RJP0_9PLEO</name>
<evidence type="ECO:0000313" key="5">
    <source>
        <dbReference type="Proteomes" id="UP001280581"/>
    </source>
</evidence>
<dbReference type="Proteomes" id="UP001280581">
    <property type="component" value="Unassembled WGS sequence"/>
</dbReference>
<sequence>MDSKTKTQHGKRLVPVIIDEITANDPNRICLSFPRSTDLKDGFQDVKFQTFANAINKTARFIEREIGRSSMFETVMYMGHPDVRYSIVLVALMKTGHKVLFSSHRNSIAGHIDLIKRTDCGILLHTAGLPVSGILEASRMESLCMPELDYLLDDSIDAGPFLYNKSFEQAKHHPCMVVHTSGSTGMPKPVIWTHWQFATMDAQRPVPDLDGRPTLAGKIHDSCTRCFSGLPIFHGAGIILSLMVPLYNGCTVVLGPPGVTTADAFAQVANHGRIDAASTLSERAGDIIARHTHLFAAIGSTETGTLIQHATDPEDWQYIYYNTEYNGIEWRSQGDLYELILRKNNDLLDVQGVFKLYPGIEEYSMSDLYSKHPTKQHHWKHEGRTDDMIVLKSGWNFNPSKHEALVSSHELVQHCILVGTGRNIPVAIIELRADINAEQEDIRRAVLAELMPRIDEANSFADSAGQLRKHSILFAKKEKPFAVSGKGTVQKKATAALYQEEIEELYTLLGNTGRVVL</sequence>
<organism evidence="4 5">
    <name type="scientific">Pseudopithomyces chartarum</name>
    <dbReference type="NCBI Taxonomy" id="1892770"/>
    <lineage>
        <taxon>Eukaryota</taxon>
        <taxon>Fungi</taxon>
        <taxon>Dikarya</taxon>
        <taxon>Ascomycota</taxon>
        <taxon>Pezizomycotina</taxon>
        <taxon>Dothideomycetes</taxon>
        <taxon>Pleosporomycetidae</taxon>
        <taxon>Pleosporales</taxon>
        <taxon>Massarineae</taxon>
        <taxon>Didymosphaeriaceae</taxon>
        <taxon>Pseudopithomyces</taxon>
    </lineage>
</organism>
<proteinExistence type="predicted"/>
<dbReference type="InterPro" id="IPR000873">
    <property type="entry name" value="AMP-dep_synth/lig_dom"/>
</dbReference>
<dbReference type="SUPFAM" id="SSF56801">
    <property type="entry name" value="Acetyl-CoA synthetase-like"/>
    <property type="match status" value="1"/>
</dbReference>
<dbReference type="PANTHER" id="PTHR43439:SF2">
    <property type="entry name" value="ENZYME, PUTATIVE (JCVI)-RELATED"/>
    <property type="match status" value="1"/>
</dbReference>
<dbReference type="AlphaFoldDB" id="A0AAN6RJP0"/>
<dbReference type="PANTHER" id="PTHR43439">
    <property type="entry name" value="PHENYLACETATE-COENZYME A LIGASE"/>
    <property type="match status" value="1"/>
</dbReference>
<dbReference type="Gene3D" id="3.40.50.12780">
    <property type="entry name" value="N-terminal domain of ligase-like"/>
    <property type="match status" value="1"/>
</dbReference>
<reference evidence="4 5" key="1">
    <citation type="submission" date="2021-02" db="EMBL/GenBank/DDBJ databases">
        <title>Genome assembly of Pseudopithomyces chartarum.</title>
        <authorList>
            <person name="Jauregui R."/>
            <person name="Singh J."/>
            <person name="Voisey C."/>
        </authorList>
    </citation>
    <scope>NUCLEOTIDE SEQUENCE [LARGE SCALE GENOMIC DNA]</scope>
    <source>
        <strain evidence="4 5">AGR01</strain>
    </source>
</reference>
<dbReference type="EMBL" id="WVTA01000005">
    <property type="protein sequence ID" value="KAK3209722.1"/>
    <property type="molecule type" value="Genomic_DNA"/>
</dbReference>
<keyword evidence="5" id="KW-1185">Reference proteome</keyword>
<evidence type="ECO:0000259" key="3">
    <source>
        <dbReference type="Pfam" id="PF00501"/>
    </source>
</evidence>
<accession>A0AAN6RJP0</accession>
<dbReference type="Pfam" id="PF23562">
    <property type="entry name" value="AMP-binding_C_3"/>
    <property type="match status" value="1"/>
</dbReference>
<dbReference type="InterPro" id="IPR042099">
    <property type="entry name" value="ANL_N_sf"/>
</dbReference>
<evidence type="ECO:0000256" key="2">
    <source>
        <dbReference type="ARBA" id="ARBA00022553"/>
    </source>
</evidence>
<protein>
    <recommendedName>
        <fullName evidence="3">AMP-dependent synthetase/ligase domain-containing protein</fullName>
    </recommendedName>
</protein>
<evidence type="ECO:0000313" key="4">
    <source>
        <dbReference type="EMBL" id="KAK3209722.1"/>
    </source>
</evidence>
<dbReference type="PROSITE" id="PS00455">
    <property type="entry name" value="AMP_BINDING"/>
    <property type="match status" value="1"/>
</dbReference>
<gene>
    <name evidence="4" type="ORF">GRF29_44g416569</name>
</gene>
<dbReference type="InterPro" id="IPR051414">
    <property type="entry name" value="Adenylate-forming_Reductase"/>
</dbReference>
<keyword evidence="2" id="KW-0597">Phosphoprotein</keyword>
<dbReference type="Pfam" id="PF00501">
    <property type="entry name" value="AMP-binding"/>
    <property type="match status" value="1"/>
</dbReference>
<comment type="caution">
    <text evidence="4">The sequence shown here is derived from an EMBL/GenBank/DDBJ whole genome shotgun (WGS) entry which is preliminary data.</text>
</comment>
<evidence type="ECO:0000256" key="1">
    <source>
        <dbReference type="ARBA" id="ARBA00022450"/>
    </source>
</evidence>